<evidence type="ECO:0000313" key="2">
    <source>
        <dbReference type="EMBL" id="CAI9270029.1"/>
    </source>
</evidence>
<keyword evidence="3" id="KW-1185">Reference proteome</keyword>
<organism evidence="2 3">
    <name type="scientific">Lactuca saligna</name>
    <name type="common">Willowleaf lettuce</name>
    <dbReference type="NCBI Taxonomy" id="75948"/>
    <lineage>
        <taxon>Eukaryota</taxon>
        <taxon>Viridiplantae</taxon>
        <taxon>Streptophyta</taxon>
        <taxon>Embryophyta</taxon>
        <taxon>Tracheophyta</taxon>
        <taxon>Spermatophyta</taxon>
        <taxon>Magnoliopsida</taxon>
        <taxon>eudicotyledons</taxon>
        <taxon>Gunneridae</taxon>
        <taxon>Pentapetalae</taxon>
        <taxon>asterids</taxon>
        <taxon>campanulids</taxon>
        <taxon>Asterales</taxon>
        <taxon>Asteraceae</taxon>
        <taxon>Cichorioideae</taxon>
        <taxon>Cichorieae</taxon>
        <taxon>Lactucinae</taxon>
        <taxon>Lactuca</taxon>
    </lineage>
</organism>
<sequence length="136" mass="15046">MTIQGFYQGNGKVNHIQAFAVVQDLFSNVEQRRTLGVKHVSLFGAGKVIDFMVDFKSKIKFKSIENKKSKPMVGSAVEVNGNTGTSILKTIQMMYASGSNNWGAVQWLLFLPLFISFVVVTYIAVFIPLLLVVVVV</sequence>
<keyword evidence="1" id="KW-0812">Transmembrane</keyword>
<dbReference type="EMBL" id="OX465077">
    <property type="protein sequence ID" value="CAI9270029.1"/>
    <property type="molecule type" value="Genomic_DNA"/>
</dbReference>
<evidence type="ECO:0000256" key="1">
    <source>
        <dbReference type="SAM" id="Phobius"/>
    </source>
</evidence>
<name>A0AA35Y7D2_LACSI</name>
<dbReference type="AlphaFoldDB" id="A0AA35Y7D2"/>
<accession>A0AA35Y7D2</accession>
<feature type="transmembrane region" description="Helical" evidence="1">
    <location>
        <begin position="107"/>
        <end position="135"/>
    </location>
</feature>
<dbReference type="Proteomes" id="UP001177003">
    <property type="component" value="Chromosome 1"/>
</dbReference>
<gene>
    <name evidence="2" type="ORF">LSALG_LOCUS10371</name>
</gene>
<reference evidence="2" key="1">
    <citation type="submission" date="2023-04" db="EMBL/GenBank/DDBJ databases">
        <authorList>
            <person name="Vijverberg K."/>
            <person name="Xiong W."/>
            <person name="Schranz E."/>
        </authorList>
    </citation>
    <scope>NUCLEOTIDE SEQUENCE</scope>
</reference>
<protein>
    <submittedName>
        <fullName evidence="2">Uncharacterized protein</fullName>
    </submittedName>
</protein>
<keyword evidence="1" id="KW-1133">Transmembrane helix</keyword>
<keyword evidence="1" id="KW-0472">Membrane</keyword>
<evidence type="ECO:0000313" key="3">
    <source>
        <dbReference type="Proteomes" id="UP001177003"/>
    </source>
</evidence>
<proteinExistence type="predicted"/>